<dbReference type="Pfam" id="PF03022">
    <property type="entry name" value="MRJP"/>
    <property type="match status" value="1"/>
</dbReference>
<dbReference type="GO" id="GO:0005576">
    <property type="term" value="C:extracellular region"/>
    <property type="evidence" value="ECO:0007669"/>
    <property type="project" value="UniProtKB-SubCell"/>
</dbReference>
<evidence type="ECO:0000313" key="7">
    <source>
        <dbReference type="EMBL" id="KAL3274486.1"/>
    </source>
</evidence>
<dbReference type="InterPro" id="IPR017996">
    <property type="entry name" value="MRJP/yellow-related"/>
</dbReference>
<dbReference type="FunFam" id="2.120.10.30:FF:000045">
    <property type="entry name" value="Blast:Protein yellow"/>
    <property type="match status" value="1"/>
</dbReference>
<evidence type="ECO:0000256" key="5">
    <source>
        <dbReference type="ARBA" id="ARBA00023180"/>
    </source>
</evidence>
<dbReference type="PANTHER" id="PTHR10009">
    <property type="entry name" value="PROTEIN YELLOW-RELATED"/>
    <property type="match status" value="1"/>
</dbReference>
<evidence type="ECO:0000256" key="3">
    <source>
        <dbReference type="ARBA" id="ARBA00022525"/>
    </source>
</evidence>
<comment type="similarity">
    <text evidence="2">Belongs to the major royal jelly protein family.</text>
</comment>
<keyword evidence="4 6" id="KW-0732">Signal</keyword>
<protein>
    <submittedName>
        <fullName evidence="7">Uncharacterized protein</fullName>
    </submittedName>
</protein>
<gene>
    <name evidence="7" type="ORF">HHI36_015869</name>
</gene>
<evidence type="ECO:0000256" key="4">
    <source>
        <dbReference type="ARBA" id="ARBA00022729"/>
    </source>
</evidence>
<name>A0ABD2N6Q9_9CUCU</name>
<dbReference type="Gene3D" id="2.120.10.30">
    <property type="entry name" value="TolB, C-terminal domain"/>
    <property type="match status" value="1"/>
</dbReference>
<reference evidence="7 8" key="1">
    <citation type="journal article" date="2021" name="BMC Biol.">
        <title>Horizontally acquired antibacterial genes associated with adaptive radiation of ladybird beetles.</title>
        <authorList>
            <person name="Li H.S."/>
            <person name="Tang X.F."/>
            <person name="Huang Y.H."/>
            <person name="Xu Z.Y."/>
            <person name="Chen M.L."/>
            <person name="Du X.Y."/>
            <person name="Qiu B.Y."/>
            <person name="Chen P.T."/>
            <person name="Zhang W."/>
            <person name="Slipinski A."/>
            <person name="Escalona H.E."/>
            <person name="Waterhouse R.M."/>
            <person name="Zwick A."/>
            <person name="Pang H."/>
        </authorList>
    </citation>
    <scope>NUCLEOTIDE SEQUENCE [LARGE SCALE GENOMIC DNA]</scope>
    <source>
        <strain evidence="7">SYSU2018</strain>
    </source>
</reference>
<evidence type="ECO:0000256" key="6">
    <source>
        <dbReference type="SAM" id="SignalP"/>
    </source>
</evidence>
<dbReference type="EMBL" id="JABFTP020000062">
    <property type="protein sequence ID" value="KAL3274486.1"/>
    <property type="molecule type" value="Genomic_DNA"/>
</dbReference>
<sequence>MSDKVAIFSIFLYLLFLIDNCECSLKPPSVSDNLLETFGSLVGKQGAKWLCFFFGMCALASKPPTTRSGDPLVPLFEWSQVEYEYDSAADRQRDIDSGFFIPGVPAIIDVDVYYAPDKTNNVFVTIPRFQLGSPATLGEVTFDTYRGNYLIRPFPSWSWHRNPRQCRRNRIVSVYRVQIDECGRLWVLDTGRFGDDLVCPPQILAFDLKTKELLIRYEIPRNQYELRSIFVTPIVDVRNSCQNTFVYAADCQTFSLVVYDVNRNQSWKITDKTMYPYPNFGTYSILGDTFDLMDGILGVSISPYIAGFDRILYYHAMSSGTENWVYTSDIRNQSRFITPDSSPEIFHTYKGQRWTQSGAEAVDRNGIMYFGLMSDVTFDCWDTSSEYGPRNIKVISNNKTTLQFASGVKVIQNTKGDQELFVLTSRFQKVATGTMSTNEINFRILAAKIDDNILKRCKTYSSFPQEFGPSIGNGFGLRPKPPGFFPFRSGTNNES</sequence>
<keyword evidence="3" id="KW-0964">Secreted</keyword>
<comment type="subcellular location">
    <subcellularLocation>
        <location evidence="1">Secreted</location>
    </subcellularLocation>
</comment>
<keyword evidence="8" id="KW-1185">Reference proteome</keyword>
<evidence type="ECO:0000256" key="1">
    <source>
        <dbReference type="ARBA" id="ARBA00004613"/>
    </source>
</evidence>
<dbReference type="Proteomes" id="UP001516400">
    <property type="component" value="Unassembled WGS sequence"/>
</dbReference>
<evidence type="ECO:0000256" key="2">
    <source>
        <dbReference type="ARBA" id="ARBA00009127"/>
    </source>
</evidence>
<proteinExistence type="inferred from homology"/>
<dbReference type="PANTHER" id="PTHR10009:SF7">
    <property type="entry name" value="GH10609P-RELATED"/>
    <property type="match status" value="1"/>
</dbReference>
<organism evidence="7 8">
    <name type="scientific">Cryptolaemus montrouzieri</name>
    <dbReference type="NCBI Taxonomy" id="559131"/>
    <lineage>
        <taxon>Eukaryota</taxon>
        <taxon>Metazoa</taxon>
        <taxon>Ecdysozoa</taxon>
        <taxon>Arthropoda</taxon>
        <taxon>Hexapoda</taxon>
        <taxon>Insecta</taxon>
        <taxon>Pterygota</taxon>
        <taxon>Neoptera</taxon>
        <taxon>Endopterygota</taxon>
        <taxon>Coleoptera</taxon>
        <taxon>Polyphaga</taxon>
        <taxon>Cucujiformia</taxon>
        <taxon>Coccinelloidea</taxon>
        <taxon>Coccinellidae</taxon>
        <taxon>Scymninae</taxon>
        <taxon>Scymnini</taxon>
        <taxon>Cryptolaemus</taxon>
    </lineage>
</organism>
<dbReference type="SUPFAM" id="SSF101898">
    <property type="entry name" value="NHL repeat"/>
    <property type="match status" value="1"/>
</dbReference>
<comment type="caution">
    <text evidence="7">The sequence shown here is derived from an EMBL/GenBank/DDBJ whole genome shotgun (WGS) entry which is preliminary data.</text>
</comment>
<feature type="chain" id="PRO_5044776208" evidence="6">
    <location>
        <begin position="24"/>
        <end position="495"/>
    </location>
</feature>
<dbReference type="InterPro" id="IPR011042">
    <property type="entry name" value="6-blade_b-propeller_TolB-like"/>
</dbReference>
<dbReference type="PRINTS" id="PR01366">
    <property type="entry name" value="ROYALJELLY"/>
</dbReference>
<feature type="signal peptide" evidence="6">
    <location>
        <begin position="1"/>
        <end position="23"/>
    </location>
</feature>
<keyword evidence="5" id="KW-0325">Glycoprotein</keyword>
<evidence type="ECO:0000313" key="8">
    <source>
        <dbReference type="Proteomes" id="UP001516400"/>
    </source>
</evidence>
<dbReference type="AlphaFoldDB" id="A0ABD2N6Q9"/>
<accession>A0ABD2N6Q9</accession>